<protein>
    <submittedName>
        <fullName evidence="1">Uncharacterized protein</fullName>
    </submittedName>
</protein>
<dbReference type="GeneID" id="31363257"/>
<dbReference type="AlphaFoldDB" id="D3BGX4"/>
<organism evidence="1 2">
    <name type="scientific">Heterostelium pallidum (strain ATCC 26659 / Pp 5 / PN500)</name>
    <name type="common">Cellular slime mold</name>
    <name type="synonym">Polysphondylium pallidum</name>
    <dbReference type="NCBI Taxonomy" id="670386"/>
    <lineage>
        <taxon>Eukaryota</taxon>
        <taxon>Amoebozoa</taxon>
        <taxon>Evosea</taxon>
        <taxon>Eumycetozoa</taxon>
        <taxon>Dictyostelia</taxon>
        <taxon>Acytosteliales</taxon>
        <taxon>Acytosteliaceae</taxon>
        <taxon>Heterostelium</taxon>
    </lineage>
</organism>
<comment type="caution">
    <text evidence="1">The sequence shown here is derived from an EMBL/GenBank/DDBJ whole genome shotgun (WGS) entry which is preliminary data.</text>
</comment>
<keyword evidence="2" id="KW-1185">Reference proteome</keyword>
<proteinExistence type="predicted"/>
<evidence type="ECO:0000313" key="1">
    <source>
        <dbReference type="EMBL" id="EFA79358.1"/>
    </source>
</evidence>
<name>D3BGX4_HETP5</name>
<dbReference type="RefSeq" id="XP_020431479.1">
    <property type="nucleotide sequence ID" value="XM_020578610.1"/>
</dbReference>
<dbReference type="InParanoid" id="D3BGX4"/>
<gene>
    <name evidence="1" type="ORF">PPL_07776</name>
</gene>
<accession>D3BGX4</accession>
<reference evidence="1 2" key="1">
    <citation type="journal article" date="2011" name="Genome Res.">
        <title>Phylogeny-wide analysis of social amoeba genomes highlights ancient origins for complex intercellular communication.</title>
        <authorList>
            <person name="Heidel A.J."/>
            <person name="Lawal H.M."/>
            <person name="Felder M."/>
            <person name="Schilde C."/>
            <person name="Helps N.R."/>
            <person name="Tunggal B."/>
            <person name="Rivero F."/>
            <person name="John U."/>
            <person name="Schleicher M."/>
            <person name="Eichinger L."/>
            <person name="Platzer M."/>
            <person name="Noegel A.A."/>
            <person name="Schaap P."/>
            <person name="Gloeckner G."/>
        </authorList>
    </citation>
    <scope>NUCLEOTIDE SEQUENCE [LARGE SCALE GENOMIC DNA]</scope>
    <source>
        <strain evidence="2">ATCC 26659 / Pp 5 / PN500</strain>
    </source>
</reference>
<dbReference type="Proteomes" id="UP000001396">
    <property type="component" value="Unassembled WGS sequence"/>
</dbReference>
<dbReference type="EMBL" id="ADBJ01000035">
    <property type="protein sequence ID" value="EFA79358.1"/>
    <property type="molecule type" value="Genomic_DNA"/>
</dbReference>
<evidence type="ECO:0000313" key="2">
    <source>
        <dbReference type="Proteomes" id="UP000001396"/>
    </source>
</evidence>
<sequence length="115" mass="13755">MQGCFMIKRSTGSQMVKVVDVHERNPTCRRYGENRRFSVACYNEKNDSIYLAYNNKIHRLDLRNAEFKRCYLRVPERYDRSSNINDVLQTIVIRATNQPFFTEDTYQERVGDLYL</sequence>